<evidence type="ECO:0000313" key="3">
    <source>
        <dbReference type="Proteomes" id="UP001207930"/>
    </source>
</evidence>
<sequence>MTDSRSIQSIIIVIVVAVMAAWLGVAVVTDQMETLIKVGGAGLLITCVLLGKRVWLAMIFLSAMQVPLIRGFGTDQLGQVLFIGFSLMLIAIRRLHLQFKVTELEVWIMLVGVMIAQAYLRNPVGLNMFGGSTVGAKPYFVAGLAFCSGWLLSWIKLPASELRWAMRLTLLGTFVGLPISFIRHRFGGGEVGEMGSISMVNQAGGSTRIPLFARLAEILSRLVVSYISPIRAVLSPKWGLVLVVSLGIAAASGYRNAVATVGLTYMLGVIYRSGFGAALLSTIAGSILLGALALYNIAAPLPGNIQRALSPLPGSWEERHVKDAENSTEWRVEMWKAALLTDDWIRNKYLGDGLGMTAEELRRLQSLSAGGRDSWTGAGGLTIQQENMMLTGGYHSGPVQTIRTVGYVGLAVFLFAMVRLAVHAHRQIRRCRGTEWEPVAYFFGIPLLVLPIFFTFVFGEFSQAASLVFLGFAMVRLMERNLPLPEWKKAVPEPWVPLSRRNAIGASNPG</sequence>
<dbReference type="Proteomes" id="UP001207930">
    <property type="component" value="Unassembled WGS sequence"/>
</dbReference>
<feature type="transmembrane region" description="Helical" evidence="1">
    <location>
        <begin position="76"/>
        <end position="92"/>
    </location>
</feature>
<feature type="transmembrane region" description="Helical" evidence="1">
    <location>
        <begin position="140"/>
        <end position="157"/>
    </location>
</feature>
<reference evidence="2 3" key="1">
    <citation type="submission" date="2022-10" db="EMBL/GenBank/DDBJ databases">
        <title>Luteolibacter flavescens strain MCCC 1K03193, whole genome shotgun sequencing project.</title>
        <authorList>
            <person name="Zhao G."/>
            <person name="Shen L."/>
        </authorList>
    </citation>
    <scope>NUCLEOTIDE SEQUENCE [LARGE SCALE GENOMIC DNA]</scope>
    <source>
        <strain evidence="2 3">MCCC 1K03193</strain>
    </source>
</reference>
<feature type="transmembrane region" description="Helical" evidence="1">
    <location>
        <begin position="104"/>
        <end position="120"/>
    </location>
</feature>
<dbReference type="EMBL" id="JAPDDS010000005">
    <property type="protein sequence ID" value="MCW1885176.1"/>
    <property type="molecule type" value="Genomic_DNA"/>
</dbReference>
<keyword evidence="1" id="KW-1133">Transmembrane helix</keyword>
<evidence type="ECO:0000313" key="2">
    <source>
        <dbReference type="EMBL" id="MCW1885176.1"/>
    </source>
</evidence>
<gene>
    <name evidence="2" type="ORF">OKA04_10595</name>
</gene>
<feature type="transmembrane region" description="Helical" evidence="1">
    <location>
        <begin position="41"/>
        <end position="64"/>
    </location>
</feature>
<feature type="transmembrane region" description="Helical" evidence="1">
    <location>
        <begin position="400"/>
        <end position="418"/>
    </location>
</feature>
<feature type="transmembrane region" description="Helical" evidence="1">
    <location>
        <begin position="6"/>
        <end position="29"/>
    </location>
</feature>
<proteinExistence type="predicted"/>
<organism evidence="2 3">
    <name type="scientific">Luteolibacter flavescens</name>
    <dbReference type="NCBI Taxonomy" id="1859460"/>
    <lineage>
        <taxon>Bacteria</taxon>
        <taxon>Pseudomonadati</taxon>
        <taxon>Verrucomicrobiota</taxon>
        <taxon>Verrucomicrobiia</taxon>
        <taxon>Verrucomicrobiales</taxon>
        <taxon>Verrucomicrobiaceae</taxon>
        <taxon>Luteolibacter</taxon>
    </lineage>
</organism>
<feature type="transmembrane region" description="Helical" evidence="1">
    <location>
        <begin position="164"/>
        <end position="182"/>
    </location>
</feature>
<protein>
    <recommendedName>
        <fullName evidence="4">O-antigen ligase domain-containing protein</fullName>
    </recommendedName>
</protein>
<keyword evidence="3" id="KW-1185">Reference proteome</keyword>
<keyword evidence="1" id="KW-0812">Transmembrane</keyword>
<evidence type="ECO:0008006" key="4">
    <source>
        <dbReference type="Google" id="ProtNLM"/>
    </source>
</evidence>
<feature type="transmembrane region" description="Helical" evidence="1">
    <location>
        <begin position="238"/>
        <end position="257"/>
    </location>
</feature>
<feature type="transmembrane region" description="Helical" evidence="1">
    <location>
        <begin position="269"/>
        <end position="295"/>
    </location>
</feature>
<comment type="caution">
    <text evidence="2">The sequence shown here is derived from an EMBL/GenBank/DDBJ whole genome shotgun (WGS) entry which is preliminary data.</text>
</comment>
<feature type="transmembrane region" description="Helical" evidence="1">
    <location>
        <begin position="439"/>
        <end position="458"/>
    </location>
</feature>
<evidence type="ECO:0000256" key="1">
    <source>
        <dbReference type="SAM" id="Phobius"/>
    </source>
</evidence>
<keyword evidence="1" id="KW-0472">Membrane</keyword>
<name>A0ABT3FNM1_9BACT</name>
<dbReference type="RefSeq" id="WP_264501133.1">
    <property type="nucleotide sequence ID" value="NZ_JAPDDS010000005.1"/>
</dbReference>
<accession>A0ABT3FNM1</accession>